<accession>A0A417ZBX9</accession>
<feature type="domain" description="Rieske" evidence="7">
    <location>
        <begin position="2"/>
        <end position="107"/>
    </location>
</feature>
<reference evidence="8 9" key="1">
    <citation type="submission" date="2018-08" db="EMBL/GenBank/DDBJ databases">
        <title>Whole genome sequence analysis of Dermacoccus abyssi bacteria isolated from Deep Mariana trench Micromonospora spp reveals genes involved in the environmental adaptation and production of secondary metabolites.</title>
        <authorList>
            <person name="Abdel-Mageed W.M."/>
            <person name="Lehri B."/>
            <person name="Nouioui I."/>
            <person name="Goodfellow I."/>
            <person name="Jaspars M."/>
            <person name="Karlyshev A."/>
        </authorList>
    </citation>
    <scope>NUCLEOTIDE SEQUENCE [LARGE SCALE GENOMIC DNA]</scope>
    <source>
        <strain evidence="8 9">MT1.1</strain>
    </source>
</reference>
<proteinExistence type="predicted"/>
<keyword evidence="4" id="KW-0408">Iron</keyword>
<evidence type="ECO:0000256" key="6">
    <source>
        <dbReference type="ARBA" id="ARBA00023063"/>
    </source>
</evidence>
<keyword evidence="2" id="KW-0479">Metal-binding</keyword>
<dbReference type="GO" id="GO:0051537">
    <property type="term" value="F:2 iron, 2 sulfur cluster binding"/>
    <property type="evidence" value="ECO:0007669"/>
    <property type="project" value="UniProtKB-KW"/>
</dbReference>
<dbReference type="GO" id="GO:0008942">
    <property type="term" value="F:nitrite reductase [NAD(P)H] activity"/>
    <property type="evidence" value="ECO:0007669"/>
    <property type="project" value="InterPro"/>
</dbReference>
<dbReference type="InterPro" id="IPR012748">
    <property type="entry name" value="Rieske-like_NirD"/>
</dbReference>
<dbReference type="GO" id="GO:0046872">
    <property type="term" value="F:metal ion binding"/>
    <property type="evidence" value="ECO:0007669"/>
    <property type="project" value="UniProtKB-KW"/>
</dbReference>
<sequence>MSVVCPVERVRPERAVAAKADDGAQVAIVRTADGALHAVGHYDPYAEANVIARGIVGTATVAGEVRDVIQSPMYKQAFDLATGRCTSDPDVTLGVWDVAEEDGMIVLRNNRIAPSGVA</sequence>
<dbReference type="PANTHER" id="PTHR40562">
    <property type="match status" value="1"/>
</dbReference>
<dbReference type="RefSeq" id="WP_047310462.1">
    <property type="nucleotide sequence ID" value="NZ_CBCRVH010000027.1"/>
</dbReference>
<comment type="caution">
    <text evidence="8">The sequence shown here is derived from an EMBL/GenBank/DDBJ whole genome shotgun (WGS) entry which is preliminary data.</text>
</comment>
<evidence type="ECO:0000259" key="7">
    <source>
        <dbReference type="PROSITE" id="PS51296"/>
    </source>
</evidence>
<name>A0A417ZBX9_9MICO</name>
<evidence type="ECO:0000313" key="8">
    <source>
        <dbReference type="EMBL" id="RHW48147.1"/>
    </source>
</evidence>
<dbReference type="PANTHER" id="PTHR40562:SF1">
    <property type="entry name" value="NITRITE REDUCTASE (NADH) SMALL SUBUNIT"/>
    <property type="match status" value="1"/>
</dbReference>
<dbReference type="PROSITE" id="PS51300">
    <property type="entry name" value="NIRD"/>
    <property type="match status" value="1"/>
</dbReference>
<evidence type="ECO:0000256" key="4">
    <source>
        <dbReference type="ARBA" id="ARBA00023004"/>
    </source>
</evidence>
<dbReference type="GO" id="GO:0042128">
    <property type="term" value="P:nitrate assimilation"/>
    <property type="evidence" value="ECO:0007669"/>
    <property type="project" value="UniProtKB-KW"/>
</dbReference>
<protein>
    <submittedName>
        <fullName evidence="8">Nitrite reductase (NAD(P)H) small subunit</fullName>
    </submittedName>
</protein>
<dbReference type="InterPro" id="IPR017941">
    <property type="entry name" value="Rieske_2Fe-2S"/>
</dbReference>
<keyword evidence="3" id="KW-0560">Oxidoreductase</keyword>
<keyword evidence="1" id="KW-0001">2Fe-2S</keyword>
<evidence type="ECO:0000256" key="2">
    <source>
        <dbReference type="ARBA" id="ARBA00022723"/>
    </source>
</evidence>
<dbReference type="Proteomes" id="UP000285376">
    <property type="component" value="Unassembled WGS sequence"/>
</dbReference>
<dbReference type="PROSITE" id="PS51296">
    <property type="entry name" value="RIESKE"/>
    <property type="match status" value="1"/>
</dbReference>
<dbReference type="EMBL" id="QWLM01000001">
    <property type="protein sequence ID" value="RHW48147.1"/>
    <property type="molecule type" value="Genomic_DNA"/>
</dbReference>
<gene>
    <name evidence="8" type="primary">nirD</name>
    <name evidence="8" type="ORF">D1832_01600</name>
</gene>
<dbReference type="Gene3D" id="2.102.10.10">
    <property type="entry name" value="Rieske [2Fe-2S] iron-sulphur domain"/>
    <property type="match status" value="1"/>
</dbReference>
<evidence type="ECO:0000256" key="1">
    <source>
        <dbReference type="ARBA" id="ARBA00022714"/>
    </source>
</evidence>
<dbReference type="GO" id="GO:0016705">
    <property type="term" value="F:oxidoreductase activity, acting on paired donors, with incorporation or reduction of molecular oxygen"/>
    <property type="evidence" value="ECO:0007669"/>
    <property type="project" value="UniProtKB-ARBA"/>
</dbReference>
<organism evidence="8 9">
    <name type="scientific">Dermacoccus abyssi</name>
    <dbReference type="NCBI Taxonomy" id="322596"/>
    <lineage>
        <taxon>Bacteria</taxon>
        <taxon>Bacillati</taxon>
        <taxon>Actinomycetota</taxon>
        <taxon>Actinomycetes</taxon>
        <taxon>Micrococcales</taxon>
        <taxon>Dermacoccaceae</taxon>
        <taxon>Dermacoccus</taxon>
    </lineage>
</organism>
<dbReference type="InterPro" id="IPR036922">
    <property type="entry name" value="Rieske_2Fe-2S_sf"/>
</dbReference>
<keyword evidence="6" id="KW-0534">Nitrate assimilation</keyword>
<dbReference type="InterPro" id="IPR017881">
    <property type="entry name" value="NirD"/>
</dbReference>
<evidence type="ECO:0000313" key="9">
    <source>
        <dbReference type="Proteomes" id="UP000285376"/>
    </source>
</evidence>
<keyword evidence="5" id="KW-0411">Iron-sulfur</keyword>
<dbReference type="SUPFAM" id="SSF50022">
    <property type="entry name" value="ISP domain"/>
    <property type="match status" value="1"/>
</dbReference>
<dbReference type="NCBIfam" id="TIGR02378">
    <property type="entry name" value="nirD_assim_sml"/>
    <property type="match status" value="1"/>
</dbReference>
<dbReference type="AlphaFoldDB" id="A0A417ZBX9"/>
<dbReference type="GO" id="GO:0004497">
    <property type="term" value="F:monooxygenase activity"/>
    <property type="evidence" value="ECO:0007669"/>
    <property type="project" value="UniProtKB-ARBA"/>
</dbReference>
<dbReference type="Pfam" id="PF13806">
    <property type="entry name" value="Rieske_2"/>
    <property type="match status" value="1"/>
</dbReference>
<evidence type="ECO:0000256" key="5">
    <source>
        <dbReference type="ARBA" id="ARBA00023014"/>
    </source>
</evidence>
<evidence type="ECO:0000256" key="3">
    <source>
        <dbReference type="ARBA" id="ARBA00023002"/>
    </source>
</evidence>